<dbReference type="AlphaFoldDB" id="A0A6A4BRC7"/>
<evidence type="ECO:0000313" key="1">
    <source>
        <dbReference type="EMBL" id="KAE9279170.1"/>
    </source>
</evidence>
<dbReference type="Proteomes" id="UP000434957">
    <property type="component" value="Unassembled WGS sequence"/>
</dbReference>
<name>A0A6A4BRC7_9STRA</name>
<dbReference type="PANTHER" id="PTHR37984">
    <property type="entry name" value="PROTEIN CBG26694"/>
    <property type="match status" value="1"/>
</dbReference>
<evidence type="ECO:0008006" key="3">
    <source>
        <dbReference type="Google" id="ProtNLM"/>
    </source>
</evidence>
<dbReference type="SUPFAM" id="SSF56672">
    <property type="entry name" value="DNA/RNA polymerases"/>
    <property type="match status" value="1"/>
</dbReference>
<dbReference type="InterPro" id="IPR050951">
    <property type="entry name" value="Retrovirus_Pol_polyprotein"/>
</dbReference>
<comment type="caution">
    <text evidence="1">The sequence shown here is derived from an EMBL/GenBank/DDBJ whole genome shotgun (WGS) entry which is preliminary data.</text>
</comment>
<accession>A0A6A4BRC7</accession>
<dbReference type="PANTHER" id="PTHR37984:SF5">
    <property type="entry name" value="PROTEIN NYNRIN-LIKE"/>
    <property type="match status" value="1"/>
</dbReference>
<sequence>EGGDLYAEDVEGQLAMLPEVTTTTKDITIEDIQVGNPGESAPEEIDRLRKIIWRRRHLLIGKGNALPPAARGAICDIDVGNAKPVAQRVRKVAPQSREKLSQLLKGLLSARIIQNSTSPWASPIVVIIKKNGG</sequence>
<dbReference type="Gene3D" id="3.10.10.10">
    <property type="entry name" value="HIV Type 1 Reverse Transcriptase, subunit A, domain 1"/>
    <property type="match status" value="1"/>
</dbReference>
<evidence type="ECO:0000313" key="2">
    <source>
        <dbReference type="Proteomes" id="UP000434957"/>
    </source>
</evidence>
<feature type="non-terminal residue" evidence="1">
    <location>
        <position position="1"/>
    </location>
</feature>
<gene>
    <name evidence="1" type="ORF">PR003_g28302</name>
</gene>
<protein>
    <recommendedName>
        <fullName evidence="3">Reverse transcriptase domain-containing protein</fullName>
    </recommendedName>
</protein>
<dbReference type="InterPro" id="IPR043502">
    <property type="entry name" value="DNA/RNA_pol_sf"/>
</dbReference>
<reference evidence="1 2" key="1">
    <citation type="submission" date="2018-08" db="EMBL/GenBank/DDBJ databases">
        <title>Genomic investigation of the strawberry pathogen Phytophthora fragariae indicates pathogenicity is determined by transcriptional variation in three key races.</title>
        <authorList>
            <person name="Adams T.M."/>
            <person name="Armitage A.D."/>
            <person name="Sobczyk M.K."/>
            <person name="Bates H.J."/>
            <person name="Dunwell J.M."/>
            <person name="Nellist C.F."/>
            <person name="Harrison R.J."/>
        </authorList>
    </citation>
    <scope>NUCLEOTIDE SEQUENCE [LARGE SCALE GENOMIC DNA]</scope>
    <source>
        <strain evidence="1 2">SCRP333</strain>
    </source>
</reference>
<keyword evidence="2" id="KW-1185">Reference proteome</keyword>
<organism evidence="1 2">
    <name type="scientific">Phytophthora rubi</name>
    <dbReference type="NCBI Taxonomy" id="129364"/>
    <lineage>
        <taxon>Eukaryota</taxon>
        <taxon>Sar</taxon>
        <taxon>Stramenopiles</taxon>
        <taxon>Oomycota</taxon>
        <taxon>Peronosporomycetes</taxon>
        <taxon>Peronosporales</taxon>
        <taxon>Peronosporaceae</taxon>
        <taxon>Phytophthora</taxon>
    </lineage>
</organism>
<dbReference type="EMBL" id="QXFT01004251">
    <property type="protein sequence ID" value="KAE9279170.1"/>
    <property type="molecule type" value="Genomic_DNA"/>
</dbReference>
<proteinExistence type="predicted"/>